<sequence length="207" mass="23133">MIAHSEVMRELLSGTKRLNGGSGGMRMSVEEFRAIEDHELGYRYELIHGVVVVTPPPSPAHANSGDELGYLLRIYADNHPSGGCIDANLPEVEVVTATSVRRPDRCLWVGLGRTPEFDRDVPAIVVEFVSPGKAAYVRDYEDNRDEYLALGCKEYWVIDCFRRTMTVFRSKLPSLTLTEAETFATELLPGFELPIKKLLAAADKFKK</sequence>
<dbReference type="RefSeq" id="WP_145084720.1">
    <property type="nucleotide sequence ID" value="NZ_CP036274.1"/>
</dbReference>
<evidence type="ECO:0000259" key="1">
    <source>
        <dbReference type="Pfam" id="PF05685"/>
    </source>
</evidence>
<protein>
    <recommendedName>
        <fullName evidence="1">Putative restriction endonuclease domain-containing protein</fullName>
    </recommendedName>
</protein>
<accession>A0A517Y5Q3</accession>
<dbReference type="InterPro" id="IPR008538">
    <property type="entry name" value="Uma2"/>
</dbReference>
<proteinExistence type="predicted"/>
<organism evidence="2 3">
    <name type="scientific">Anatilimnocola aggregata</name>
    <dbReference type="NCBI Taxonomy" id="2528021"/>
    <lineage>
        <taxon>Bacteria</taxon>
        <taxon>Pseudomonadati</taxon>
        <taxon>Planctomycetota</taxon>
        <taxon>Planctomycetia</taxon>
        <taxon>Pirellulales</taxon>
        <taxon>Pirellulaceae</taxon>
        <taxon>Anatilimnocola</taxon>
    </lineage>
</organism>
<dbReference type="PANTHER" id="PTHR34107">
    <property type="entry name" value="SLL0198 PROTEIN-RELATED"/>
    <property type="match status" value="1"/>
</dbReference>
<name>A0A517Y5Q3_9BACT</name>
<evidence type="ECO:0000313" key="2">
    <source>
        <dbReference type="EMBL" id="QDU25569.1"/>
    </source>
</evidence>
<dbReference type="Proteomes" id="UP000315017">
    <property type="component" value="Chromosome"/>
</dbReference>
<reference evidence="2 3" key="1">
    <citation type="submission" date="2019-02" db="EMBL/GenBank/DDBJ databases">
        <title>Deep-cultivation of Planctomycetes and their phenomic and genomic characterization uncovers novel biology.</title>
        <authorList>
            <person name="Wiegand S."/>
            <person name="Jogler M."/>
            <person name="Boedeker C."/>
            <person name="Pinto D."/>
            <person name="Vollmers J."/>
            <person name="Rivas-Marin E."/>
            <person name="Kohn T."/>
            <person name="Peeters S.H."/>
            <person name="Heuer A."/>
            <person name="Rast P."/>
            <person name="Oberbeckmann S."/>
            <person name="Bunk B."/>
            <person name="Jeske O."/>
            <person name="Meyerdierks A."/>
            <person name="Storesund J.E."/>
            <person name="Kallscheuer N."/>
            <person name="Luecker S."/>
            <person name="Lage O.M."/>
            <person name="Pohl T."/>
            <person name="Merkel B.J."/>
            <person name="Hornburger P."/>
            <person name="Mueller R.-W."/>
            <person name="Bruemmer F."/>
            <person name="Labrenz M."/>
            <person name="Spormann A.M."/>
            <person name="Op den Camp H."/>
            <person name="Overmann J."/>
            <person name="Amann R."/>
            <person name="Jetten M.S.M."/>
            <person name="Mascher T."/>
            <person name="Medema M.H."/>
            <person name="Devos D.P."/>
            <person name="Kaster A.-K."/>
            <person name="Ovreas L."/>
            <person name="Rohde M."/>
            <person name="Galperin M.Y."/>
            <person name="Jogler C."/>
        </authorList>
    </citation>
    <scope>NUCLEOTIDE SEQUENCE [LARGE SCALE GENOMIC DNA]</scope>
    <source>
        <strain evidence="2 3">ETA_A8</strain>
    </source>
</reference>
<dbReference type="InterPro" id="IPR012296">
    <property type="entry name" value="Nuclease_put_TT1808"/>
</dbReference>
<feature type="domain" description="Putative restriction endonuclease" evidence="1">
    <location>
        <begin position="29"/>
        <end position="195"/>
    </location>
</feature>
<dbReference type="EMBL" id="CP036274">
    <property type="protein sequence ID" value="QDU25569.1"/>
    <property type="molecule type" value="Genomic_DNA"/>
</dbReference>
<dbReference type="InterPro" id="IPR011335">
    <property type="entry name" value="Restrct_endonuc-II-like"/>
</dbReference>
<evidence type="ECO:0000313" key="3">
    <source>
        <dbReference type="Proteomes" id="UP000315017"/>
    </source>
</evidence>
<keyword evidence="3" id="KW-1185">Reference proteome</keyword>
<gene>
    <name evidence="2" type="ORF">ETAA8_06380</name>
</gene>
<dbReference type="Gene3D" id="3.90.1570.10">
    <property type="entry name" value="tt1808, chain A"/>
    <property type="match status" value="1"/>
</dbReference>
<dbReference type="PANTHER" id="PTHR34107:SF4">
    <property type="entry name" value="SLL1222 PROTEIN"/>
    <property type="match status" value="1"/>
</dbReference>
<dbReference type="OrthoDB" id="280487at2"/>
<dbReference type="AlphaFoldDB" id="A0A517Y5Q3"/>
<dbReference type="Pfam" id="PF05685">
    <property type="entry name" value="Uma2"/>
    <property type="match status" value="1"/>
</dbReference>
<dbReference type="KEGG" id="aagg:ETAA8_06380"/>
<dbReference type="CDD" id="cd06260">
    <property type="entry name" value="DUF820-like"/>
    <property type="match status" value="1"/>
</dbReference>
<dbReference type="SUPFAM" id="SSF52980">
    <property type="entry name" value="Restriction endonuclease-like"/>
    <property type="match status" value="1"/>
</dbReference>